<dbReference type="InterPro" id="IPR007016">
    <property type="entry name" value="O-antigen_ligase-rel_domated"/>
</dbReference>
<dbReference type="AlphaFoldDB" id="A0A370DHG4"/>
<keyword evidence="3 5" id="KW-1133">Transmembrane helix</keyword>
<name>A0A370DHG4_9GAMM</name>
<keyword evidence="2 5" id="KW-0812">Transmembrane</keyword>
<organism evidence="7 8">
    <name type="scientific">endosymbiont of Galathealinum brachiosum</name>
    <dbReference type="NCBI Taxonomy" id="2200906"/>
    <lineage>
        <taxon>Bacteria</taxon>
        <taxon>Pseudomonadati</taxon>
        <taxon>Pseudomonadota</taxon>
        <taxon>Gammaproteobacteria</taxon>
        <taxon>sulfur-oxidizing symbionts</taxon>
    </lineage>
</organism>
<dbReference type="PANTHER" id="PTHR37422:SF23">
    <property type="entry name" value="TEICHURONIC ACID BIOSYNTHESIS PROTEIN TUAE"/>
    <property type="match status" value="1"/>
</dbReference>
<comment type="subcellular location">
    <subcellularLocation>
        <location evidence="1">Membrane</location>
        <topology evidence="1">Multi-pass membrane protein</topology>
    </subcellularLocation>
</comment>
<protein>
    <recommendedName>
        <fullName evidence="6">O-antigen ligase-related domain-containing protein</fullName>
    </recommendedName>
</protein>
<feature type="transmembrane region" description="Helical" evidence="5">
    <location>
        <begin position="237"/>
        <end position="255"/>
    </location>
</feature>
<keyword evidence="4 5" id="KW-0472">Membrane</keyword>
<feature type="transmembrane region" description="Helical" evidence="5">
    <location>
        <begin position="397"/>
        <end position="418"/>
    </location>
</feature>
<gene>
    <name evidence="7" type="ORF">DIZ80_06415</name>
</gene>
<dbReference type="GO" id="GO:0016020">
    <property type="term" value="C:membrane"/>
    <property type="evidence" value="ECO:0007669"/>
    <property type="project" value="UniProtKB-SubCell"/>
</dbReference>
<keyword evidence="8" id="KW-1185">Reference proteome</keyword>
<evidence type="ECO:0000259" key="6">
    <source>
        <dbReference type="Pfam" id="PF04932"/>
    </source>
</evidence>
<evidence type="ECO:0000256" key="1">
    <source>
        <dbReference type="ARBA" id="ARBA00004141"/>
    </source>
</evidence>
<comment type="caution">
    <text evidence="7">The sequence shown here is derived from an EMBL/GenBank/DDBJ whole genome shotgun (WGS) entry which is preliminary data.</text>
</comment>
<dbReference type="PANTHER" id="PTHR37422">
    <property type="entry name" value="TEICHURONIC ACID BIOSYNTHESIS PROTEIN TUAE"/>
    <property type="match status" value="1"/>
</dbReference>
<evidence type="ECO:0000256" key="4">
    <source>
        <dbReference type="ARBA" id="ARBA00023136"/>
    </source>
</evidence>
<evidence type="ECO:0000256" key="3">
    <source>
        <dbReference type="ARBA" id="ARBA00022989"/>
    </source>
</evidence>
<dbReference type="Pfam" id="PF04932">
    <property type="entry name" value="Wzy_C"/>
    <property type="match status" value="1"/>
</dbReference>
<sequence>MTLIYIYYIKLFIAPQWWLEPFIGIRVDLILYPVWLAIISMSKNKKYFYTITTIDKYFIFFVCWLLISIALNTKNELSMQHATQYILWLLMYKLFQATVTDFESLKKAVTAMCAVVFLLVIEGIQHKLSFDGLGWAGQGLGWVQKEVLAQGGTGRTRWVSIFDGPGVFCIAYTTALPFVMRYMFIPTSKYIKILSTALSIAFLIAIYFTGSRGGFLATVSILTLFIMYKSNISISKLLIISAVLVVLFSLAPSHLTNVKDSSNSAQHRVDMWGKGADMFRYHPVLGVGRGNYKSYSYLLIAHNSMIEIMAETGFPGVFFWVALIYLAFKGLYLAHKNEDKRDNKMFITSIAISLAGYLVSSIFVTAEFETMYMLIAFAAIASANEHKTLVFSAMEKIYLAGFIIFLYLFIRLFVGMYFG</sequence>
<evidence type="ECO:0000256" key="2">
    <source>
        <dbReference type="ARBA" id="ARBA00022692"/>
    </source>
</evidence>
<dbReference type="InterPro" id="IPR051533">
    <property type="entry name" value="WaaL-like"/>
</dbReference>
<reference evidence="7 8" key="1">
    <citation type="journal article" date="2018" name="ISME J.">
        <title>Endosymbiont genomes yield clues of tubeworm success.</title>
        <authorList>
            <person name="Li Y."/>
            <person name="Liles M.R."/>
            <person name="Halanych K.M."/>
        </authorList>
    </citation>
    <scope>NUCLEOTIDE SEQUENCE [LARGE SCALE GENOMIC DNA]</scope>
    <source>
        <strain evidence="7">A1464</strain>
    </source>
</reference>
<accession>A0A370DHG4</accession>
<feature type="transmembrane region" description="Helical" evidence="5">
    <location>
        <begin position="23"/>
        <end position="42"/>
    </location>
</feature>
<proteinExistence type="predicted"/>
<feature type="transmembrane region" description="Helical" evidence="5">
    <location>
        <begin position="54"/>
        <end position="71"/>
    </location>
</feature>
<feature type="transmembrane region" description="Helical" evidence="5">
    <location>
        <begin position="158"/>
        <end position="178"/>
    </location>
</feature>
<evidence type="ECO:0000256" key="5">
    <source>
        <dbReference type="SAM" id="Phobius"/>
    </source>
</evidence>
<dbReference type="Proteomes" id="UP000254266">
    <property type="component" value="Unassembled WGS sequence"/>
</dbReference>
<feature type="domain" description="O-antigen ligase-related" evidence="6">
    <location>
        <begin position="198"/>
        <end position="321"/>
    </location>
</feature>
<dbReference type="EMBL" id="QFXC01000008">
    <property type="protein sequence ID" value="RDH83767.1"/>
    <property type="molecule type" value="Genomic_DNA"/>
</dbReference>
<evidence type="ECO:0000313" key="8">
    <source>
        <dbReference type="Proteomes" id="UP000254266"/>
    </source>
</evidence>
<evidence type="ECO:0000313" key="7">
    <source>
        <dbReference type="EMBL" id="RDH83767.1"/>
    </source>
</evidence>
<feature type="transmembrane region" description="Helical" evidence="5">
    <location>
        <begin position="317"/>
        <end position="334"/>
    </location>
</feature>
<feature type="transmembrane region" description="Helical" evidence="5">
    <location>
        <begin position="346"/>
        <end position="364"/>
    </location>
</feature>